<evidence type="ECO:0000313" key="1">
    <source>
        <dbReference type="EMBL" id="OIQ86393.1"/>
    </source>
</evidence>
<sequence length="160" mass="17363">MARSPVTAPAYIADRAMAFIPPGSEIRQVFVSQTAPHFAYFLPAYLFSVFVKVSFRCVAVTDDAIYVMDGTRSSGGARPTRLLGVMPRSTRFEPAAGLFWHKVTLLGQRCWVHPPHLKQVLAAGREAPDATPGDVEQAVAPRLERGSAPTGSGRVTRLIV</sequence>
<protein>
    <submittedName>
        <fullName evidence="1">Uncharacterized protein</fullName>
    </submittedName>
</protein>
<comment type="caution">
    <text evidence="1">The sequence shown here is derived from an EMBL/GenBank/DDBJ whole genome shotgun (WGS) entry which is preliminary data.</text>
</comment>
<organism evidence="1">
    <name type="scientific">mine drainage metagenome</name>
    <dbReference type="NCBI Taxonomy" id="410659"/>
    <lineage>
        <taxon>unclassified sequences</taxon>
        <taxon>metagenomes</taxon>
        <taxon>ecological metagenomes</taxon>
    </lineage>
</organism>
<dbReference type="AlphaFoldDB" id="A0A1J5QRX4"/>
<proteinExistence type="predicted"/>
<name>A0A1J5QRX4_9ZZZZ</name>
<reference evidence="1" key="1">
    <citation type="submission" date="2016-10" db="EMBL/GenBank/DDBJ databases">
        <title>Sequence of Gallionella enrichment culture.</title>
        <authorList>
            <person name="Poehlein A."/>
            <person name="Muehling M."/>
            <person name="Daniel R."/>
        </authorList>
    </citation>
    <scope>NUCLEOTIDE SEQUENCE</scope>
</reference>
<accession>A0A1J5QRX4</accession>
<gene>
    <name evidence="1" type="ORF">GALL_317500</name>
</gene>
<dbReference type="EMBL" id="MLJW01000482">
    <property type="protein sequence ID" value="OIQ86393.1"/>
    <property type="molecule type" value="Genomic_DNA"/>
</dbReference>